<keyword evidence="4" id="KW-1185">Reference proteome</keyword>
<gene>
    <name evidence="3" type="ORF">OCV57_08110</name>
</gene>
<proteinExistence type="predicted"/>
<evidence type="ECO:0000256" key="1">
    <source>
        <dbReference type="SAM" id="MobiDB-lite"/>
    </source>
</evidence>
<dbReference type="RefSeq" id="WP_267301106.1">
    <property type="nucleotide sequence ID" value="NZ_JAOQJZ010000007.1"/>
</dbReference>
<organism evidence="3 4">
    <name type="scientific">Hominimerdicola aceti</name>
    <dbReference type="NCBI Taxonomy" id="2981726"/>
    <lineage>
        <taxon>Bacteria</taxon>
        <taxon>Bacillati</taxon>
        <taxon>Bacillota</taxon>
        <taxon>Clostridia</taxon>
        <taxon>Eubacteriales</taxon>
        <taxon>Oscillospiraceae</taxon>
        <taxon>Hominimerdicola</taxon>
    </lineage>
</organism>
<feature type="chain" id="PRO_5041908561" description="Lipoprotein" evidence="2">
    <location>
        <begin position="22"/>
        <end position="157"/>
    </location>
</feature>
<feature type="compositionally biased region" description="Low complexity" evidence="1">
    <location>
        <begin position="35"/>
        <end position="53"/>
    </location>
</feature>
<accession>A0AAE3IK39</accession>
<dbReference type="EMBL" id="JAOQJZ010000007">
    <property type="protein sequence ID" value="MCU6705887.1"/>
    <property type="molecule type" value="Genomic_DNA"/>
</dbReference>
<evidence type="ECO:0008006" key="5">
    <source>
        <dbReference type="Google" id="ProtNLM"/>
    </source>
</evidence>
<comment type="caution">
    <text evidence="3">The sequence shown here is derived from an EMBL/GenBank/DDBJ whole genome shotgun (WGS) entry which is preliminary data.</text>
</comment>
<reference evidence="3 4" key="1">
    <citation type="journal article" date="2021" name="ISME Commun">
        <title>Automated analysis of genomic sequences facilitates high-throughput and comprehensive description of bacteria.</title>
        <authorList>
            <person name="Hitch T.C.A."/>
        </authorList>
    </citation>
    <scope>NUCLEOTIDE SEQUENCE [LARGE SCALE GENOMIC DNA]</scope>
    <source>
        <strain evidence="3 4">Sanger_31</strain>
    </source>
</reference>
<evidence type="ECO:0000256" key="2">
    <source>
        <dbReference type="SAM" id="SignalP"/>
    </source>
</evidence>
<sequence>MNRKIIIALCALCLCAFCSCSKNEEQNNSSEKPTETTAVTTVSTTTTTPTTSELVADTPPPYMYYEGKTYTSLYKAEETLMSTDDKMTERLNGYEFVGNTHEFFNVDEMKSDFDVTSLPDNAKVYHDPDKADDSDPFIIAFEENGQTTLYYMNLLSE</sequence>
<feature type="signal peptide" evidence="2">
    <location>
        <begin position="1"/>
        <end position="21"/>
    </location>
</feature>
<name>A0AAE3IK39_9FIRM</name>
<dbReference type="PROSITE" id="PS51257">
    <property type="entry name" value="PROKAR_LIPOPROTEIN"/>
    <property type="match status" value="1"/>
</dbReference>
<keyword evidence="2" id="KW-0732">Signal</keyword>
<evidence type="ECO:0000313" key="4">
    <source>
        <dbReference type="Proteomes" id="UP001208131"/>
    </source>
</evidence>
<dbReference type="Proteomes" id="UP001208131">
    <property type="component" value="Unassembled WGS sequence"/>
</dbReference>
<dbReference type="AlphaFoldDB" id="A0AAE3IK39"/>
<feature type="region of interest" description="Disordered" evidence="1">
    <location>
        <begin position="24"/>
        <end position="58"/>
    </location>
</feature>
<protein>
    <recommendedName>
        <fullName evidence="5">Lipoprotein</fullName>
    </recommendedName>
</protein>
<evidence type="ECO:0000313" key="3">
    <source>
        <dbReference type="EMBL" id="MCU6705887.1"/>
    </source>
</evidence>